<dbReference type="CDD" id="cd07042">
    <property type="entry name" value="STAS_SulP_like_sulfate_transporter"/>
    <property type="match status" value="1"/>
</dbReference>
<feature type="domain" description="STAS" evidence="6">
    <location>
        <begin position="430"/>
        <end position="545"/>
    </location>
</feature>
<dbReference type="eggNOG" id="COG0659">
    <property type="taxonomic scope" value="Bacteria"/>
</dbReference>
<gene>
    <name evidence="7" type="ORF">GMO_24920</name>
</gene>
<keyword evidence="3 5" id="KW-1133">Transmembrane helix</keyword>
<dbReference type="InterPro" id="IPR002645">
    <property type="entry name" value="STAS_dom"/>
</dbReference>
<dbReference type="STRING" id="1088869.GMO_24920"/>
<feature type="transmembrane region" description="Helical" evidence="5">
    <location>
        <begin position="193"/>
        <end position="212"/>
    </location>
</feature>
<dbReference type="PATRIC" id="fig|1088869.3.peg.2484"/>
<keyword evidence="4 5" id="KW-0472">Membrane</keyword>
<comment type="caution">
    <text evidence="7">The sequence shown here is derived from an EMBL/GenBank/DDBJ whole genome shotgun (WGS) entry which is preliminary data.</text>
</comment>
<evidence type="ECO:0000256" key="4">
    <source>
        <dbReference type="ARBA" id="ARBA00023136"/>
    </source>
</evidence>
<dbReference type="GO" id="GO:0055085">
    <property type="term" value="P:transmembrane transport"/>
    <property type="evidence" value="ECO:0007669"/>
    <property type="project" value="InterPro"/>
</dbReference>
<sequence>MTEPDEPSSPRPWWSNVLAGVSLASINIPQVLGYTRIAAMPAVTGLYTVLMPLIAFAAFGSSRHLVVAADSATAAIFSSALSRIAAPGSAHYSALVSGTALLSAIFLLFARLFRLGFLADFLSRTVLAGFLTGVGFQVSIAMLHDMLDIPSTAQNTLMQLGQTLTHLSSVNITVAGLSVLTVLLILTGRRLSPHLPVGLFVVIGSIVLSRAADLPHRGVPVLGTIAGGLPRFGLPHLSWADFLALMPVAASCVFVIIAQSAATSRAFAERFEETDDENRDLLGLAAANAAAAISGTFTVNGSPTQTAMAVQAGARTQIAQITFACVTFLVLMVLTGPLQALPHCVLGAIVFTVAIGMIDLRGLRAIRQESPGEFWLAVTTAAVVVGVGVEQGIFLAIALSLFRHVRHSYEPHTMVLQRAPGSSVLESVPARPGAETAPGLIVFRFCADLFYANSHRFSDDLLALINGAGSPVRCIVIDASPITDIDYSAAQDLRILIEQLQKRHITILFGRVSVYLRADMDRHHITPVLGSMHIFTELHTALQAAQTCY</sequence>
<dbReference type="InterPro" id="IPR036513">
    <property type="entry name" value="STAS_dom_sf"/>
</dbReference>
<dbReference type="PROSITE" id="PS50801">
    <property type="entry name" value="STAS"/>
    <property type="match status" value="1"/>
</dbReference>
<feature type="transmembrane region" description="Helical" evidence="5">
    <location>
        <begin position="374"/>
        <end position="402"/>
    </location>
</feature>
<evidence type="ECO:0000313" key="8">
    <source>
        <dbReference type="Proteomes" id="UP000004949"/>
    </source>
</evidence>
<protein>
    <submittedName>
        <fullName evidence="7">Sulfate permease</fullName>
    </submittedName>
</protein>
<dbReference type="EMBL" id="AGQV01000010">
    <property type="protein sequence ID" value="EHH67497.1"/>
    <property type="molecule type" value="Genomic_DNA"/>
</dbReference>
<feature type="transmembrane region" description="Helical" evidence="5">
    <location>
        <begin position="125"/>
        <end position="144"/>
    </location>
</feature>
<proteinExistence type="predicted"/>
<dbReference type="GO" id="GO:0016020">
    <property type="term" value="C:membrane"/>
    <property type="evidence" value="ECO:0007669"/>
    <property type="project" value="UniProtKB-SubCell"/>
</dbReference>
<organism evidence="7 8">
    <name type="scientific">Gluconobacter morbifer G707</name>
    <dbReference type="NCBI Taxonomy" id="1088869"/>
    <lineage>
        <taxon>Bacteria</taxon>
        <taxon>Pseudomonadati</taxon>
        <taxon>Pseudomonadota</taxon>
        <taxon>Alphaproteobacteria</taxon>
        <taxon>Acetobacterales</taxon>
        <taxon>Acetobacteraceae</taxon>
        <taxon>Gluconobacter</taxon>
    </lineage>
</organism>
<reference evidence="7 8" key="1">
    <citation type="submission" date="2011-10" db="EMBL/GenBank/DDBJ databases">
        <title>Genome sequence of Gluconobacter morbifer G707, isolated from Drosophila gut.</title>
        <authorList>
            <person name="Lee W.-J."/>
            <person name="Kim E.-K."/>
        </authorList>
    </citation>
    <scope>NUCLEOTIDE SEQUENCE [LARGE SCALE GENOMIC DNA]</scope>
    <source>
        <strain evidence="7 8">G707</strain>
    </source>
</reference>
<keyword evidence="8" id="KW-1185">Reference proteome</keyword>
<dbReference type="Gene3D" id="3.30.750.24">
    <property type="entry name" value="STAS domain"/>
    <property type="match status" value="1"/>
</dbReference>
<feature type="transmembrane region" description="Helical" evidence="5">
    <location>
        <begin position="12"/>
        <end position="32"/>
    </location>
</feature>
<comment type="subcellular location">
    <subcellularLocation>
        <location evidence="1">Membrane</location>
        <topology evidence="1">Multi-pass membrane protein</topology>
    </subcellularLocation>
</comment>
<dbReference type="Pfam" id="PF01740">
    <property type="entry name" value="STAS"/>
    <property type="match status" value="1"/>
</dbReference>
<feature type="transmembrane region" description="Helical" evidence="5">
    <location>
        <begin position="66"/>
        <end position="86"/>
    </location>
</feature>
<dbReference type="InterPro" id="IPR001902">
    <property type="entry name" value="SLC26A/SulP_fam"/>
</dbReference>
<feature type="transmembrane region" description="Helical" evidence="5">
    <location>
        <begin position="38"/>
        <end position="59"/>
    </location>
</feature>
<feature type="transmembrane region" description="Helical" evidence="5">
    <location>
        <begin position="164"/>
        <end position="186"/>
    </location>
</feature>
<dbReference type="InterPro" id="IPR011547">
    <property type="entry name" value="SLC26A/SulP_dom"/>
</dbReference>
<dbReference type="PANTHER" id="PTHR11814">
    <property type="entry name" value="SULFATE TRANSPORTER"/>
    <property type="match status" value="1"/>
</dbReference>
<dbReference type="RefSeq" id="WP_008852634.1">
    <property type="nucleotide sequence ID" value="NZ_AGQV01000010.1"/>
</dbReference>
<dbReference type="OrthoDB" id="9769739at2"/>
<evidence type="ECO:0000256" key="3">
    <source>
        <dbReference type="ARBA" id="ARBA00022989"/>
    </source>
</evidence>
<evidence type="ECO:0000256" key="5">
    <source>
        <dbReference type="SAM" id="Phobius"/>
    </source>
</evidence>
<evidence type="ECO:0000259" key="6">
    <source>
        <dbReference type="PROSITE" id="PS50801"/>
    </source>
</evidence>
<dbReference type="AlphaFoldDB" id="G6XL69"/>
<evidence type="ECO:0000256" key="2">
    <source>
        <dbReference type="ARBA" id="ARBA00022692"/>
    </source>
</evidence>
<feature type="transmembrane region" description="Helical" evidence="5">
    <location>
        <begin position="242"/>
        <end position="262"/>
    </location>
</feature>
<dbReference type="Pfam" id="PF00916">
    <property type="entry name" value="Sulfate_transp"/>
    <property type="match status" value="1"/>
</dbReference>
<evidence type="ECO:0000313" key="7">
    <source>
        <dbReference type="EMBL" id="EHH67497.1"/>
    </source>
</evidence>
<feature type="transmembrane region" description="Helical" evidence="5">
    <location>
        <begin position="318"/>
        <end position="334"/>
    </location>
</feature>
<feature type="transmembrane region" description="Helical" evidence="5">
    <location>
        <begin position="340"/>
        <end position="362"/>
    </location>
</feature>
<evidence type="ECO:0000256" key="1">
    <source>
        <dbReference type="ARBA" id="ARBA00004141"/>
    </source>
</evidence>
<name>G6XL69_9PROT</name>
<dbReference type="SUPFAM" id="SSF52091">
    <property type="entry name" value="SpoIIaa-like"/>
    <property type="match status" value="1"/>
</dbReference>
<accession>G6XL69</accession>
<keyword evidence="2 5" id="KW-0812">Transmembrane</keyword>
<feature type="transmembrane region" description="Helical" evidence="5">
    <location>
        <begin position="92"/>
        <end position="113"/>
    </location>
</feature>
<dbReference type="Proteomes" id="UP000004949">
    <property type="component" value="Unassembled WGS sequence"/>
</dbReference>